<evidence type="ECO:0000313" key="20">
    <source>
        <dbReference type="Proteomes" id="UP000078561"/>
    </source>
</evidence>
<evidence type="ECO:0000256" key="10">
    <source>
        <dbReference type="ARBA" id="ARBA00023098"/>
    </source>
</evidence>
<evidence type="ECO:0000256" key="5">
    <source>
        <dbReference type="ARBA" id="ARBA00006288"/>
    </source>
</evidence>
<dbReference type="Gene3D" id="2.40.110.10">
    <property type="entry name" value="Butyryl-CoA Dehydrogenase, subunit A, domain 2"/>
    <property type="match status" value="1"/>
</dbReference>
<gene>
    <name evidence="19" type="primary">ABSGL_13700.1 scaffold 14267</name>
</gene>
<dbReference type="SUPFAM" id="SSF47203">
    <property type="entry name" value="Acyl-CoA dehydrogenase C-terminal domain-like"/>
    <property type="match status" value="2"/>
</dbReference>
<dbReference type="STRING" id="4829.A0A168S877"/>
<dbReference type="PANTHER" id="PTHR10909:SF250">
    <property type="entry name" value="PEROXISOMAL ACYL-COENZYME A OXIDASE 1"/>
    <property type="match status" value="1"/>
</dbReference>
<evidence type="ECO:0000256" key="12">
    <source>
        <dbReference type="PIRNR" id="PIRNR000168"/>
    </source>
</evidence>
<dbReference type="InterPro" id="IPR046373">
    <property type="entry name" value="Acyl-CoA_Oxase/DH_mid-dom_sf"/>
</dbReference>
<feature type="binding site" evidence="14">
    <location>
        <position position="194"/>
    </location>
    <ligand>
        <name>FAD</name>
        <dbReference type="ChEBI" id="CHEBI:57692"/>
    </ligand>
</feature>
<comment type="catalytic activity">
    <reaction evidence="1">
        <text>a 2,3-saturated acyl-CoA + O2 = a (2E)-enoyl-CoA + H2O2</text>
        <dbReference type="Rhea" id="RHEA:38959"/>
        <dbReference type="ChEBI" id="CHEBI:15379"/>
        <dbReference type="ChEBI" id="CHEBI:16240"/>
        <dbReference type="ChEBI" id="CHEBI:58856"/>
        <dbReference type="ChEBI" id="CHEBI:65111"/>
        <dbReference type="EC" id="1.3.3.6"/>
    </reaction>
</comment>
<feature type="domain" description="Acyl-CoA oxidase C-terminal" evidence="15">
    <location>
        <begin position="510"/>
        <end position="687"/>
    </location>
</feature>
<name>A0A168S877_ABSGL</name>
<dbReference type="SUPFAM" id="SSF56645">
    <property type="entry name" value="Acyl-CoA dehydrogenase NM domain-like"/>
    <property type="match status" value="1"/>
</dbReference>
<feature type="active site" description="Proton acceptor" evidence="13">
    <location>
        <position position="446"/>
    </location>
</feature>
<feature type="domain" description="Acyl-coenzyme A oxidase N-terminal" evidence="17">
    <location>
        <begin position="35"/>
        <end position="149"/>
    </location>
</feature>
<keyword evidence="10" id="KW-0443">Lipid metabolism</keyword>
<evidence type="ECO:0000256" key="7">
    <source>
        <dbReference type="ARBA" id="ARBA00022827"/>
    </source>
</evidence>
<organism evidence="19">
    <name type="scientific">Absidia glauca</name>
    <name type="common">Pin mould</name>
    <dbReference type="NCBI Taxonomy" id="4829"/>
    <lineage>
        <taxon>Eukaryota</taxon>
        <taxon>Fungi</taxon>
        <taxon>Fungi incertae sedis</taxon>
        <taxon>Mucoromycota</taxon>
        <taxon>Mucoromycotina</taxon>
        <taxon>Mucoromycetes</taxon>
        <taxon>Mucorales</taxon>
        <taxon>Cunninghamellaceae</taxon>
        <taxon>Absidia</taxon>
    </lineage>
</organism>
<evidence type="ECO:0000259" key="18">
    <source>
        <dbReference type="Pfam" id="PF22924"/>
    </source>
</evidence>
<accession>A0A168S877</accession>
<dbReference type="OrthoDB" id="538336at2759"/>
<dbReference type="UniPathway" id="UPA00661"/>
<dbReference type="Pfam" id="PF22924">
    <property type="entry name" value="ACOX_C_alpha1"/>
    <property type="match status" value="1"/>
</dbReference>
<dbReference type="InterPro" id="IPR037069">
    <property type="entry name" value="AcylCoA_DH/ox_N_sf"/>
</dbReference>
<dbReference type="InterPro" id="IPR006091">
    <property type="entry name" value="Acyl-CoA_Oxase/DH_mid-dom"/>
</dbReference>
<protein>
    <recommendedName>
        <fullName evidence="12">Acyl-coenzyme A oxidase</fullName>
    </recommendedName>
</protein>
<dbReference type="InterPro" id="IPR055060">
    <property type="entry name" value="ACOX_C_alpha1"/>
</dbReference>
<comment type="subcellular location">
    <subcellularLocation>
        <location evidence="3">Peroxisome</location>
    </subcellularLocation>
</comment>
<dbReference type="Pfam" id="PF01756">
    <property type="entry name" value="ACOX"/>
    <property type="match status" value="1"/>
</dbReference>
<comment type="cofactor">
    <cofactor evidence="2">
        <name>FAD</name>
        <dbReference type="ChEBI" id="CHEBI:57692"/>
    </cofactor>
</comment>
<evidence type="ECO:0000256" key="13">
    <source>
        <dbReference type="PIRSR" id="PIRSR000168-1"/>
    </source>
</evidence>
<feature type="domain" description="Acyl-CoA oxidase/dehydrogenase middle" evidence="16">
    <location>
        <begin position="151"/>
        <end position="259"/>
    </location>
</feature>
<dbReference type="InParanoid" id="A0A168S877"/>
<evidence type="ECO:0000256" key="9">
    <source>
        <dbReference type="ARBA" id="ARBA00023002"/>
    </source>
</evidence>
<evidence type="ECO:0000259" key="16">
    <source>
        <dbReference type="Pfam" id="PF02770"/>
    </source>
</evidence>
<evidence type="ECO:0000256" key="3">
    <source>
        <dbReference type="ARBA" id="ARBA00004275"/>
    </source>
</evidence>
<dbReference type="InterPro" id="IPR029320">
    <property type="entry name" value="Acyl-CoA_ox_N"/>
</dbReference>
<dbReference type="PIRSF" id="PIRSF000168">
    <property type="entry name" value="Acyl-CoA_oxidase"/>
    <property type="match status" value="1"/>
</dbReference>
<dbReference type="Proteomes" id="UP000078561">
    <property type="component" value="Unassembled WGS sequence"/>
</dbReference>
<dbReference type="FunFam" id="1.20.140.10:FF:000013">
    <property type="entry name" value="Acyl-coenzyme A oxidase"/>
    <property type="match status" value="1"/>
</dbReference>
<dbReference type="GO" id="GO:0071949">
    <property type="term" value="F:FAD binding"/>
    <property type="evidence" value="ECO:0007669"/>
    <property type="project" value="InterPro"/>
</dbReference>
<evidence type="ECO:0000256" key="4">
    <source>
        <dbReference type="ARBA" id="ARBA00004846"/>
    </source>
</evidence>
<evidence type="ECO:0000259" key="15">
    <source>
        <dbReference type="Pfam" id="PF01756"/>
    </source>
</evidence>
<feature type="domain" description="Acyl-CoA oxidase C-alpha1" evidence="18">
    <location>
        <begin position="292"/>
        <end position="461"/>
    </location>
</feature>
<dbReference type="GO" id="GO:0005777">
    <property type="term" value="C:peroxisome"/>
    <property type="evidence" value="ECO:0007669"/>
    <property type="project" value="UniProtKB-SubCell"/>
</dbReference>
<dbReference type="Gene3D" id="1.10.540.10">
    <property type="entry name" value="Acyl-CoA dehydrogenase/oxidase, N-terminal domain"/>
    <property type="match status" value="1"/>
</dbReference>
<keyword evidence="9" id="KW-0560">Oxidoreductase</keyword>
<keyword evidence="11" id="KW-0576">Peroxisome</keyword>
<sequence>MAFDNNIPTKFPSLGENAPSGSDLLSLERSKASFDVQKLTEFMYTKDWLEKRNRVLAVIEKDPGFSKTHRYYQSRDAKVKSGFLKDKRIIELAEEHQWGPDERRVATFLYDQSTPFSLHHGMFIPTLMNQTTDEQKRLFLEPALKYEILGCYAQTELGHGSNVQGLETTATYISSTNEFDLHSPSLTSAKWWIGGLGKTATHAIVMARLVIHGKDHGPHPFCVQIRSLKDHRPLEGITVGDIGPKFGFNAVDNGFLLFDHYLVPHVSFLAGLAQVVPGTGDYIRPPNTKLSYGTMVYVRANIVMGVRFALAKAATISIRYAAVRQQFVDSANARTWGAKTVVETPVLDYTMQQYRLLPILASAYACFFTGREMMRLYEWNQQEMKKGRYDLLADVHASSSGLKSLTTTMAVDAIEDCRRACGGHGYSLFSGLGLFYQDYLPNTTWEGDNYVLTQQTARYLLKTYRQVLQTGGGPTTDEQQHNITASYLKEYLHRPTAKCTAMNPTDLQHPELILAAFKYRAAYGVAQVVAQLDRHGKSWNAVLVELQRVSRAHCQYLLVHNFFAALQSDPLLSSSKYCDIHSVLRTLACLFGLHMMEKDLAEFIVCGYLSITQCDWVKEQVMVLLDAIRPQAVPLVDAFDLPDYYLHSALGRYDGKVYKAMTEMAEMEPLNHSVVVDGYASSIRPLIFQGWKDGLPGDSKL</sequence>
<dbReference type="GO" id="GO:0033540">
    <property type="term" value="P:fatty acid beta-oxidation using acyl-CoA oxidase"/>
    <property type="evidence" value="ECO:0007669"/>
    <property type="project" value="UniProtKB-UniPathway"/>
</dbReference>
<dbReference type="FunFam" id="2.40.110.10:FF:000003">
    <property type="entry name" value="Acyl-coenzyme A oxidase"/>
    <property type="match status" value="1"/>
</dbReference>
<evidence type="ECO:0000256" key="14">
    <source>
        <dbReference type="PIRSR" id="PIRSR000168-2"/>
    </source>
</evidence>
<dbReference type="InterPro" id="IPR002655">
    <property type="entry name" value="Acyl-CoA_oxidase_C"/>
</dbReference>
<dbReference type="AlphaFoldDB" id="A0A168S877"/>
<comment type="similarity">
    <text evidence="5 12">Belongs to the acyl-CoA oxidase family.</text>
</comment>
<evidence type="ECO:0000256" key="11">
    <source>
        <dbReference type="ARBA" id="ARBA00023140"/>
    </source>
</evidence>
<evidence type="ECO:0000256" key="2">
    <source>
        <dbReference type="ARBA" id="ARBA00001974"/>
    </source>
</evidence>
<dbReference type="Gene3D" id="1.20.140.10">
    <property type="entry name" value="Butyryl-CoA Dehydrogenase, subunit A, domain 3"/>
    <property type="match status" value="2"/>
</dbReference>
<keyword evidence="7 12" id="KW-0274">FAD</keyword>
<dbReference type="PANTHER" id="PTHR10909">
    <property type="entry name" value="ELECTRON TRANSPORT OXIDOREDUCTASE"/>
    <property type="match status" value="1"/>
</dbReference>
<evidence type="ECO:0000256" key="6">
    <source>
        <dbReference type="ARBA" id="ARBA00022630"/>
    </source>
</evidence>
<proteinExistence type="inferred from homology"/>
<reference evidence="19" key="1">
    <citation type="submission" date="2016-04" db="EMBL/GenBank/DDBJ databases">
        <authorList>
            <person name="Evans L.H."/>
            <person name="Alamgir A."/>
            <person name="Owens N."/>
            <person name="Weber N.D."/>
            <person name="Virtaneva K."/>
            <person name="Barbian K."/>
            <person name="Babar A."/>
            <person name="Rosenke K."/>
        </authorList>
    </citation>
    <scope>NUCLEOTIDE SEQUENCE [LARGE SCALE GENOMIC DNA]</scope>
    <source>
        <strain evidence="19">CBS 101.48</strain>
    </source>
</reference>
<evidence type="ECO:0000256" key="8">
    <source>
        <dbReference type="ARBA" id="ARBA00022832"/>
    </source>
</evidence>
<dbReference type="GO" id="GO:0003997">
    <property type="term" value="F:acyl-CoA oxidase activity"/>
    <property type="evidence" value="ECO:0007669"/>
    <property type="project" value="UniProtKB-EC"/>
</dbReference>
<dbReference type="GO" id="GO:0005504">
    <property type="term" value="F:fatty acid binding"/>
    <property type="evidence" value="ECO:0007669"/>
    <property type="project" value="TreeGrafter"/>
</dbReference>
<dbReference type="FunFam" id="1.20.140.10:FF:000015">
    <property type="entry name" value="Acyl-coenzyme A oxidase"/>
    <property type="match status" value="1"/>
</dbReference>
<dbReference type="Pfam" id="PF14749">
    <property type="entry name" value="Acyl-CoA_ox_N"/>
    <property type="match status" value="1"/>
</dbReference>
<keyword evidence="6 12" id="KW-0285">Flavoprotein</keyword>
<dbReference type="GO" id="GO:0055088">
    <property type="term" value="P:lipid homeostasis"/>
    <property type="evidence" value="ECO:0007669"/>
    <property type="project" value="TreeGrafter"/>
</dbReference>
<evidence type="ECO:0000256" key="1">
    <source>
        <dbReference type="ARBA" id="ARBA00001201"/>
    </source>
</evidence>
<dbReference type="InterPro" id="IPR012258">
    <property type="entry name" value="Acyl-CoA_oxidase"/>
</dbReference>
<keyword evidence="8" id="KW-0276">Fatty acid metabolism</keyword>
<keyword evidence="20" id="KW-1185">Reference proteome</keyword>
<evidence type="ECO:0000259" key="17">
    <source>
        <dbReference type="Pfam" id="PF14749"/>
    </source>
</evidence>
<dbReference type="Pfam" id="PF02770">
    <property type="entry name" value="Acyl-CoA_dh_M"/>
    <property type="match status" value="1"/>
</dbReference>
<comment type="pathway">
    <text evidence="4">Lipid metabolism; peroxisomal fatty acid beta-oxidation.</text>
</comment>
<dbReference type="InterPro" id="IPR036250">
    <property type="entry name" value="AcylCo_DH-like_C"/>
</dbReference>
<evidence type="ECO:0000313" key="19">
    <source>
        <dbReference type="EMBL" id="SAM08042.1"/>
    </source>
</evidence>
<dbReference type="EMBL" id="LT554871">
    <property type="protein sequence ID" value="SAM08042.1"/>
    <property type="molecule type" value="Genomic_DNA"/>
</dbReference>
<dbReference type="InterPro" id="IPR009100">
    <property type="entry name" value="AcylCoA_DH/oxidase_NM_dom_sf"/>
</dbReference>
<feature type="binding site" evidence="14">
    <location>
        <position position="155"/>
    </location>
    <ligand>
        <name>FAD</name>
        <dbReference type="ChEBI" id="CHEBI:57692"/>
    </ligand>
</feature>